<dbReference type="PANTHER" id="PTHR33371">
    <property type="entry name" value="INTERMEMBRANE PHOSPHOLIPID TRANSPORT SYSTEM BINDING PROTEIN MLAD-RELATED"/>
    <property type="match status" value="1"/>
</dbReference>
<evidence type="ECO:0000259" key="2">
    <source>
        <dbReference type="Pfam" id="PF02470"/>
    </source>
</evidence>
<dbReference type="EMBL" id="MLIH01000025">
    <property type="protein sequence ID" value="OHU09020.1"/>
    <property type="molecule type" value="Genomic_DNA"/>
</dbReference>
<comment type="caution">
    <text evidence="3">The sequence shown here is derived from an EMBL/GenBank/DDBJ whole genome shotgun (WGS) entry which is preliminary data.</text>
</comment>
<accession>A0ABX3BYZ9</accession>
<organism evidence="3 4">
    <name type="scientific">Mycobacteroides saopaulense</name>
    <dbReference type="NCBI Taxonomy" id="1578165"/>
    <lineage>
        <taxon>Bacteria</taxon>
        <taxon>Bacillati</taxon>
        <taxon>Actinomycetota</taxon>
        <taxon>Actinomycetes</taxon>
        <taxon>Mycobacteriales</taxon>
        <taxon>Mycobacteriaceae</taxon>
        <taxon>Mycobacteroides</taxon>
    </lineage>
</organism>
<keyword evidence="1" id="KW-0472">Membrane</keyword>
<reference evidence="3 4" key="1">
    <citation type="submission" date="2016-10" db="EMBL/GenBank/DDBJ databases">
        <title>Evaluation of Human, Animal and Environmental Mycobacterium chelonae Isolates by Core Genome Phylogenomic Analysis, Targeted Gene Comparison, and Anti-microbial Susceptibility Patterns: A Tale of Mistaken Identities.</title>
        <authorList>
            <person name="Fogelson S.B."/>
            <person name="Camus A.C."/>
            <person name="Lorenz W."/>
            <person name="Vasireddy R."/>
            <person name="Vasireddy S."/>
            <person name="Smith T."/>
            <person name="Brown-Elliott B.A."/>
            <person name="Wallace R.J.Jr."/>
            <person name="Hasan N.A."/>
            <person name="Reischl U."/>
            <person name="Sanchez S."/>
        </authorList>
    </citation>
    <scope>NUCLEOTIDE SEQUENCE [LARGE SCALE GENOMIC DNA]</scope>
    <source>
        <strain evidence="3 4">8528</strain>
    </source>
</reference>
<keyword evidence="1" id="KW-0812">Transmembrane</keyword>
<evidence type="ECO:0000313" key="4">
    <source>
        <dbReference type="Proteomes" id="UP000179621"/>
    </source>
</evidence>
<evidence type="ECO:0000313" key="3">
    <source>
        <dbReference type="EMBL" id="OHU09020.1"/>
    </source>
</evidence>
<evidence type="ECO:0000256" key="1">
    <source>
        <dbReference type="SAM" id="Phobius"/>
    </source>
</evidence>
<keyword evidence="1" id="KW-1133">Transmembrane helix</keyword>
<dbReference type="Proteomes" id="UP000179621">
    <property type="component" value="Unassembled WGS sequence"/>
</dbReference>
<gene>
    <name evidence="3" type="ORF">BKG73_13260</name>
</gene>
<sequence length="347" mass="36474">MPRFHDESGRSASGRALLLRGLIVLAALALVSTALYRVGTGTVSKPFALTLITSTLGEGLAPGAEVKFRGFTIGSVKSLESAGYNKQRMTVILDPEQATALTNDTRAQFTSSNIFGTAAVELLCDGMGGPLVPNRTLEIAANVQAASITGVLRQADGLSGVLDSPEFKSIFDALQRNTSLTSPVLKSIFDVAKTVSDAQAVPFSRSLSVIAAFTNGFEKFIPSVAMSGDLMDRLTFLEGPGGGKATRDIINQVARIALKASDAFARNSIWTMPFANSLLDLLVPFTYALGSIAPAYDRLSGLLDRTGSAFPQRDGRIRMQIQLYLDAAPGLAAALPPAGAQPPGGHQ</sequence>
<proteinExistence type="predicted"/>
<name>A0ABX3BYZ9_9MYCO</name>
<keyword evidence="4" id="KW-1185">Reference proteome</keyword>
<feature type="transmembrane region" description="Helical" evidence="1">
    <location>
        <begin position="17"/>
        <end position="36"/>
    </location>
</feature>
<dbReference type="PANTHER" id="PTHR33371:SF4">
    <property type="entry name" value="INTERMEMBRANE PHOSPHOLIPID TRANSPORT SYSTEM BINDING PROTEIN MLAD"/>
    <property type="match status" value="1"/>
</dbReference>
<feature type="domain" description="Mce/MlaD" evidence="2">
    <location>
        <begin position="58"/>
        <end position="122"/>
    </location>
</feature>
<dbReference type="InterPro" id="IPR052336">
    <property type="entry name" value="MlaD_Phospholipid_Transporter"/>
</dbReference>
<dbReference type="InterPro" id="IPR003399">
    <property type="entry name" value="Mce/MlaD"/>
</dbReference>
<protein>
    <recommendedName>
        <fullName evidence="2">Mce/MlaD domain-containing protein</fullName>
    </recommendedName>
</protein>
<dbReference type="Pfam" id="PF02470">
    <property type="entry name" value="MlaD"/>
    <property type="match status" value="1"/>
</dbReference>